<evidence type="ECO:0000259" key="1">
    <source>
        <dbReference type="SMART" id="SM00481"/>
    </source>
</evidence>
<dbReference type="Pfam" id="PF02811">
    <property type="entry name" value="PHP"/>
    <property type="match status" value="1"/>
</dbReference>
<proteinExistence type="predicted"/>
<dbReference type="InterPro" id="IPR004013">
    <property type="entry name" value="PHP_dom"/>
</dbReference>
<dbReference type="PANTHER" id="PTHR32294:SF0">
    <property type="entry name" value="DNA POLYMERASE III SUBUNIT ALPHA"/>
    <property type="match status" value="1"/>
</dbReference>
<accession>A0ABY2DBR4</accession>
<dbReference type="InterPro" id="IPR003141">
    <property type="entry name" value="Pol/His_phosphatase_N"/>
</dbReference>
<dbReference type="PANTHER" id="PTHR32294">
    <property type="entry name" value="DNA POLYMERASE III SUBUNIT ALPHA"/>
    <property type="match status" value="1"/>
</dbReference>
<organism evidence="2 3">
    <name type="scientific">Micromonospora fluostatini</name>
    <dbReference type="NCBI Taxonomy" id="1629071"/>
    <lineage>
        <taxon>Bacteria</taxon>
        <taxon>Bacillati</taxon>
        <taxon>Actinomycetota</taxon>
        <taxon>Actinomycetes</taxon>
        <taxon>Micromonosporales</taxon>
        <taxon>Micromonosporaceae</taxon>
        <taxon>Micromonospora</taxon>
    </lineage>
</organism>
<feature type="domain" description="Polymerase/histidinol phosphatase N-terminal" evidence="1">
    <location>
        <begin position="1"/>
        <end position="66"/>
    </location>
</feature>
<reference evidence="2 3" key="1">
    <citation type="submission" date="2019-02" db="EMBL/GenBank/DDBJ databases">
        <title>Draft genome sequences of novel Actinobacteria.</title>
        <authorList>
            <person name="Sahin N."/>
            <person name="Ay H."/>
            <person name="Saygin H."/>
        </authorList>
    </citation>
    <scope>NUCLEOTIDE SEQUENCE [LARGE SCALE GENOMIC DNA]</scope>
    <source>
        <strain evidence="2 3">JCM 30529</strain>
    </source>
</reference>
<evidence type="ECO:0000313" key="3">
    <source>
        <dbReference type="Proteomes" id="UP000295626"/>
    </source>
</evidence>
<protein>
    <submittedName>
        <fullName evidence="2">PHP domain-containing protein</fullName>
    </submittedName>
</protein>
<gene>
    <name evidence="2" type="ORF">E1091_19555</name>
</gene>
<dbReference type="SUPFAM" id="SSF89550">
    <property type="entry name" value="PHP domain-like"/>
    <property type="match status" value="1"/>
</dbReference>
<dbReference type="InterPro" id="IPR004805">
    <property type="entry name" value="DnaE2/DnaE/PolC"/>
</dbReference>
<dbReference type="Proteomes" id="UP000295626">
    <property type="component" value="Unassembled WGS sequence"/>
</dbReference>
<dbReference type="InterPro" id="IPR016195">
    <property type="entry name" value="Pol/histidinol_Pase-like"/>
</dbReference>
<sequence>LHVHTEYSMLDGAARHKDLFAEVTRLGMSSVAMTDHGNMHGAPDFIAEAAAAGVKPILGVEAYRTPGTHRRDKQKVKWSTVKGLNAGGGGAYTHMTILAESAEGLRNLMRMSTRASLEGQITAGFGRTAAR</sequence>
<dbReference type="EMBL" id="SMKE01001167">
    <property type="protein sequence ID" value="TDB79131.1"/>
    <property type="molecule type" value="Genomic_DNA"/>
</dbReference>
<feature type="non-terminal residue" evidence="2">
    <location>
        <position position="131"/>
    </location>
</feature>
<name>A0ABY2DBR4_9ACTN</name>
<evidence type="ECO:0000313" key="2">
    <source>
        <dbReference type="EMBL" id="TDB79131.1"/>
    </source>
</evidence>
<dbReference type="SMART" id="SM00481">
    <property type="entry name" value="POLIIIAc"/>
    <property type="match status" value="1"/>
</dbReference>
<comment type="caution">
    <text evidence="2">The sequence shown here is derived from an EMBL/GenBank/DDBJ whole genome shotgun (WGS) entry which is preliminary data.</text>
</comment>
<dbReference type="Gene3D" id="3.20.20.140">
    <property type="entry name" value="Metal-dependent hydrolases"/>
    <property type="match status" value="1"/>
</dbReference>
<keyword evidence="3" id="KW-1185">Reference proteome</keyword>
<feature type="non-terminal residue" evidence="2">
    <location>
        <position position="1"/>
    </location>
</feature>